<dbReference type="PANTHER" id="PTHR35596:SF1">
    <property type="entry name" value="MICROBIAL-TYPE PARG CATALYTIC DOMAIN-CONTAINING PROTEIN"/>
    <property type="match status" value="1"/>
</dbReference>
<dbReference type="STRING" id="39966.A0A369J3J1"/>
<dbReference type="InterPro" id="IPR019261">
    <property type="entry name" value="PARG_cat_microbial"/>
</dbReference>
<gene>
    <name evidence="2" type="ORF">Hypma_003604</name>
</gene>
<dbReference type="EMBL" id="LUEZ02000137">
    <property type="protein sequence ID" value="RDB15942.1"/>
    <property type="molecule type" value="Genomic_DNA"/>
</dbReference>
<dbReference type="PIRSF" id="PIRSF014899">
    <property type="entry name" value="UCP014899"/>
    <property type="match status" value="1"/>
</dbReference>
<keyword evidence="3" id="KW-1185">Reference proteome</keyword>
<proteinExistence type="predicted"/>
<feature type="domain" description="Microbial-type PARG catalytic" evidence="1">
    <location>
        <begin position="55"/>
        <end position="158"/>
    </location>
</feature>
<comment type="caution">
    <text evidence="2">The sequence shown here is derived from an EMBL/GenBank/DDBJ whole genome shotgun (WGS) entry which is preliminary data.</text>
</comment>
<accession>A0A369J3J1</accession>
<protein>
    <recommendedName>
        <fullName evidence="1">Microbial-type PARG catalytic domain-containing protein</fullName>
    </recommendedName>
</protein>
<name>A0A369J3J1_HYPMA</name>
<dbReference type="InterPro" id="IPR012664">
    <property type="entry name" value="CHP02452"/>
</dbReference>
<dbReference type="SUPFAM" id="SSF52949">
    <property type="entry name" value="Macro domain-like"/>
    <property type="match status" value="1"/>
</dbReference>
<sequence length="287" mass="31262">MPSLRQRQEIAHDTIARSPSLVQSHTSEGATLDSFFLTIDDLPALDPSLCPGHPRSKVAVLNADSFTAARDLIQAAPDGSARGKTAVLNLASDEERAGGWEYTLCKTQVSSVILQPEEALCYSSTLYATLKPSYYPWPNLGPGSVAGVFSPGVLIFRHDLDHECVELPIAERRVVSVLTVAAPRDPKLTKDGGAFANKQDLEDLRGKIRLVYRMAARHGQEYLVLGAMGCGVYFCPPRLVAEEMKAVLLEDEFKGWFRQVVFAVYSKLGNGAGNFAIFDKAFSGVEV</sequence>
<dbReference type="AlphaFoldDB" id="A0A369J3J1"/>
<dbReference type="PANTHER" id="PTHR35596">
    <property type="entry name" value="DUF2263 DOMAIN-CONTAINING PROTEIN"/>
    <property type="match status" value="1"/>
</dbReference>
<dbReference type="InParanoid" id="A0A369J3J1"/>
<dbReference type="Proteomes" id="UP000076154">
    <property type="component" value="Unassembled WGS sequence"/>
</dbReference>
<evidence type="ECO:0000313" key="3">
    <source>
        <dbReference type="Proteomes" id="UP000076154"/>
    </source>
</evidence>
<reference evidence="2" key="1">
    <citation type="submission" date="2018-04" db="EMBL/GenBank/DDBJ databases">
        <title>Whole genome sequencing of Hypsizygus marmoreus.</title>
        <authorList>
            <person name="Choi I.-G."/>
            <person name="Min B."/>
            <person name="Kim J.-G."/>
            <person name="Kim S."/>
            <person name="Oh Y.-L."/>
            <person name="Kong W.-S."/>
            <person name="Park H."/>
            <person name="Jeong J."/>
            <person name="Song E.-S."/>
        </authorList>
    </citation>
    <scope>NUCLEOTIDE SEQUENCE [LARGE SCALE GENOMIC DNA]</scope>
    <source>
        <strain evidence="2">51987-8</strain>
    </source>
</reference>
<dbReference type="Gene3D" id="3.40.220.10">
    <property type="entry name" value="Leucine Aminopeptidase, subunit E, domain 1"/>
    <property type="match status" value="1"/>
</dbReference>
<evidence type="ECO:0000259" key="1">
    <source>
        <dbReference type="Pfam" id="PF10021"/>
    </source>
</evidence>
<dbReference type="InterPro" id="IPR043472">
    <property type="entry name" value="Macro_dom-like"/>
</dbReference>
<dbReference type="Pfam" id="PF10021">
    <property type="entry name" value="PARG_cat_microb"/>
    <property type="match status" value="1"/>
</dbReference>
<dbReference type="NCBIfam" id="TIGR02452">
    <property type="entry name" value="TIGR02452 family protein"/>
    <property type="match status" value="1"/>
</dbReference>
<evidence type="ECO:0000313" key="2">
    <source>
        <dbReference type="EMBL" id="RDB15942.1"/>
    </source>
</evidence>
<organism evidence="2 3">
    <name type="scientific">Hypsizygus marmoreus</name>
    <name type="common">White beech mushroom</name>
    <name type="synonym">Agaricus marmoreus</name>
    <dbReference type="NCBI Taxonomy" id="39966"/>
    <lineage>
        <taxon>Eukaryota</taxon>
        <taxon>Fungi</taxon>
        <taxon>Dikarya</taxon>
        <taxon>Basidiomycota</taxon>
        <taxon>Agaricomycotina</taxon>
        <taxon>Agaricomycetes</taxon>
        <taxon>Agaricomycetidae</taxon>
        <taxon>Agaricales</taxon>
        <taxon>Tricholomatineae</taxon>
        <taxon>Lyophyllaceae</taxon>
        <taxon>Hypsizygus</taxon>
    </lineage>
</organism>
<dbReference type="OrthoDB" id="9985428at2759"/>